<gene>
    <name evidence="4" type="ORF">NA66_10569</name>
</gene>
<dbReference type="InterPro" id="IPR036397">
    <property type="entry name" value="RNaseH_sf"/>
</dbReference>
<dbReference type="Pfam" id="PF13276">
    <property type="entry name" value="HTH_21"/>
    <property type="match status" value="1"/>
</dbReference>
<dbReference type="PANTHER" id="PTHR46889">
    <property type="entry name" value="TRANSPOSASE INSF FOR INSERTION SEQUENCE IS3B-RELATED"/>
    <property type="match status" value="1"/>
</dbReference>
<evidence type="ECO:0000313" key="5">
    <source>
        <dbReference type="Proteomes" id="UP000247755"/>
    </source>
</evidence>
<name>A0A318HSA6_BURPY</name>
<accession>A0A318HSA6</accession>
<evidence type="ECO:0000256" key="1">
    <source>
        <dbReference type="SAM" id="MobiDB-lite"/>
    </source>
</evidence>
<dbReference type="InterPro" id="IPR050900">
    <property type="entry name" value="Transposase_IS3/IS150/IS904"/>
</dbReference>
<sequence>MRYAWIDQHRDRYSVSRLCRVLCVSRSGYCQWRGREPSRRAQANALLDAEVAAIHRASRGSYGRPRIVRQLRSQGHPASAERVRRSRQRRGLRSVYKRPYRVTTDSTHHLPVAPNLLDRRFDGWRPNQAWVSDITFVRTDEGWLYLAAILDLASRRIVGWSMSERINTNLVCQALPRACWQRKPALDVISFQ</sequence>
<comment type="caution">
    <text evidence="4">The sequence shown here is derived from an EMBL/GenBank/DDBJ whole genome shotgun (WGS) entry which is preliminary data.</text>
</comment>
<dbReference type="SUPFAM" id="SSF53098">
    <property type="entry name" value="Ribonuclease H-like"/>
    <property type="match status" value="1"/>
</dbReference>
<dbReference type="NCBIfam" id="NF033516">
    <property type="entry name" value="transpos_IS3"/>
    <property type="match status" value="1"/>
</dbReference>
<feature type="domain" description="Integrase catalytic" evidence="2">
    <location>
        <begin position="125"/>
        <end position="185"/>
    </location>
</feature>
<dbReference type="PANTHER" id="PTHR46889:SF4">
    <property type="entry name" value="TRANSPOSASE INSO FOR INSERTION SEQUENCE ELEMENT IS911B-RELATED"/>
    <property type="match status" value="1"/>
</dbReference>
<dbReference type="InterPro" id="IPR025948">
    <property type="entry name" value="HTH-like_dom"/>
</dbReference>
<dbReference type="InterPro" id="IPR001584">
    <property type="entry name" value="Integrase_cat-core"/>
</dbReference>
<dbReference type="Gene3D" id="3.30.420.10">
    <property type="entry name" value="Ribonuclease H-like superfamily/Ribonuclease H"/>
    <property type="match status" value="1"/>
</dbReference>
<feature type="domain" description="HTH-like" evidence="3">
    <location>
        <begin position="43"/>
        <end position="100"/>
    </location>
</feature>
<dbReference type="AlphaFoldDB" id="A0A318HSA6"/>
<dbReference type="GO" id="GO:0015074">
    <property type="term" value="P:DNA integration"/>
    <property type="evidence" value="ECO:0007669"/>
    <property type="project" value="InterPro"/>
</dbReference>
<reference evidence="4 5" key="1">
    <citation type="submission" date="2018-05" db="EMBL/GenBank/DDBJ databases">
        <title>Comparative genomics of bacterial root endophytes of switchgrass collected from native prairies over two seasons.</title>
        <authorList>
            <person name="Tang Y."/>
        </authorList>
    </citation>
    <scope>NUCLEOTIDE SEQUENCE [LARGE SCALE GENOMIC DNA]</scope>
    <source>
        <strain evidence="4 5">NFIX32</strain>
    </source>
</reference>
<dbReference type="Proteomes" id="UP000247755">
    <property type="component" value="Unassembled WGS sequence"/>
</dbReference>
<dbReference type="InterPro" id="IPR012337">
    <property type="entry name" value="RNaseH-like_sf"/>
</dbReference>
<evidence type="ECO:0000313" key="4">
    <source>
        <dbReference type="EMBL" id="PXX21239.1"/>
    </source>
</evidence>
<organism evidence="4 5">
    <name type="scientific">Burkholderia pyrrocinia</name>
    <name type="common">Pseudomonas pyrrocinia</name>
    <dbReference type="NCBI Taxonomy" id="60550"/>
    <lineage>
        <taxon>Bacteria</taxon>
        <taxon>Pseudomonadati</taxon>
        <taxon>Pseudomonadota</taxon>
        <taxon>Betaproteobacteria</taxon>
        <taxon>Burkholderiales</taxon>
        <taxon>Burkholderiaceae</taxon>
        <taxon>Burkholderia</taxon>
        <taxon>Burkholderia cepacia complex</taxon>
    </lineage>
</organism>
<proteinExistence type="predicted"/>
<evidence type="ECO:0000259" key="3">
    <source>
        <dbReference type="Pfam" id="PF13276"/>
    </source>
</evidence>
<dbReference type="EMBL" id="QJJY01000056">
    <property type="protein sequence ID" value="PXX21239.1"/>
    <property type="molecule type" value="Genomic_DNA"/>
</dbReference>
<protein>
    <submittedName>
        <fullName evidence="4">Helix-turn-helix protein</fullName>
    </submittedName>
</protein>
<dbReference type="InterPro" id="IPR048020">
    <property type="entry name" value="Transpos_IS3"/>
</dbReference>
<dbReference type="GO" id="GO:0003676">
    <property type="term" value="F:nucleic acid binding"/>
    <property type="evidence" value="ECO:0007669"/>
    <property type="project" value="InterPro"/>
</dbReference>
<dbReference type="Pfam" id="PF00665">
    <property type="entry name" value="rve"/>
    <property type="match status" value="1"/>
</dbReference>
<evidence type="ECO:0000259" key="2">
    <source>
        <dbReference type="Pfam" id="PF00665"/>
    </source>
</evidence>
<feature type="region of interest" description="Disordered" evidence="1">
    <location>
        <begin position="72"/>
        <end position="91"/>
    </location>
</feature>